<dbReference type="GO" id="GO:0055085">
    <property type="term" value="P:transmembrane transport"/>
    <property type="evidence" value="ECO:0007669"/>
    <property type="project" value="InterPro"/>
</dbReference>
<evidence type="ECO:0000313" key="9">
    <source>
        <dbReference type="EMBL" id="QLY40838.1"/>
    </source>
</evidence>
<feature type="transmembrane region" description="Helical" evidence="7">
    <location>
        <begin position="53"/>
        <end position="80"/>
    </location>
</feature>
<evidence type="ECO:0000256" key="5">
    <source>
        <dbReference type="ARBA" id="ARBA00022989"/>
    </source>
</evidence>
<gene>
    <name evidence="9" type="ORF">HF295_08205</name>
</gene>
<dbReference type="Pfam" id="PF00528">
    <property type="entry name" value="BPD_transp_1"/>
    <property type="match status" value="1"/>
</dbReference>
<organism evidence="9 10">
    <name type="scientific">Hujiaoplasma nucleasis</name>
    <dbReference type="NCBI Taxonomy" id="2725268"/>
    <lineage>
        <taxon>Bacteria</taxon>
        <taxon>Bacillati</taxon>
        <taxon>Mycoplasmatota</taxon>
        <taxon>Mollicutes</taxon>
        <taxon>Candidatus Izemoplasmatales</taxon>
        <taxon>Hujiaoplasmataceae</taxon>
        <taxon>Hujiaoplasma</taxon>
    </lineage>
</organism>
<dbReference type="PANTHER" id="PTHR30151:SF0">
    <property type="entry name" value="ABC TRANSPORTER PERMEASE PROTEIN MJ0413-RELATED"/>
    <property type="match status" value="1"/>
</dbReference>
<keyword evidence="6 7" id="KW-0472">Membrane</keyword>
<keyword evidence="5 7" id="KW-1133">Transmembrane helix</keyword>
<evidence type="ECO:0000256" key="7">
    <source>
        <dbReference type="RuleBase" id="RU363032"/>
    </source>
</evidence>
<comment type="similarity">
    <text evidence="7">Belongs to the binding-protein-dependent transport system permease family.</text>
</comment>
<reference evidence="9 10" key="1">
    <citation type="submission" date="2020-04" db="EMBL/GenBank/DDBJ databases">
        <authorList>
            <person name="Zheng R.K."/>
            <person name="Sun C.M."/>
        </authorList>
    </citation>
    <scope>NUCLEOTIDE SEQUENCE [LARGE SCALE GENOMIC DNA]</scope>
    <source>
        <strain evidence="10">zrk29</strain>
    </source>
</reference>
<dbReference type="PANTHER" id="PTHR30151">
    <property type="entry name" value="ALKANE SULFONATE ABC TRANSPORTER-RELATED, MEMBRANE SUBUNIT"/>
    <property type="match status" value="1"/>
</dbReference>
<evidence type="ECO:0000256" key="6">
    <source>
        <dbReference type="ARBA" id="ARBA00023136"/>
    </source>
</evidence>
<evidence type="ECO:0000256" key="1">
    <source>
        <dbReference type="ARBA" id="ARBA00004651"/>
    </source>
</evidence>
<protein>
    <submittedName>
        <fullName evidence="9">ABC transporter permease subunit</fullName>
    </submittedName>
</protein>
<keyword evidence="10" id="KW-1185">Reference proteome</keyword>
<keyword evidence="3" id="KW-1003">Cell membrane</keyword>
<feature type="transmembrane region" description="Helical" evidence="7">
    <location>
        <begin position="118"/>
        <end position="134"/>
    </location>
</feature>
<dbReference type="AlphaFoldDB" id="A0A7L6N6G2"/>
<feature type="domain" description="ABC transmembrane type-1" evidence="8">
    <location>
        <begin position="54"/>
        <end position="234"/>
    </location>
</feature>
<dbReference type="EMBL" id="CP051151">
    <property type="protein sequence ID" value="QLY40838.1"/>
    <property type="molecule type" value="Genomic_DNA"/>
</dbReference>
<dbReference type="RefSeq" id="WP_312031688.1">
    <property type="nucleotide sequence ID" value="NZ_CP051151.1"/>
</dbReference>
<dbReference type="InterPro" id="IPR035906">
    <property type="entry name" value="MetI-like_sf"/>
</dbReference>
<dbReference type="InterPro" id="IPR000515">
    <property type="entry name" value="MetI-like"/>
</dbReference>
<evidence type="ECO:0000313" key="10">
    <source>
        <dbReference type="Proteomes" id="UP000512167"/>
    </source>
</evidence>
<keyword evidence="4 7" id="KW-0812">Transmembrane</keyword>
<sequence>MRKIILGALSISILILIWFSYSKHIANEFILPGPIKVIKTTIDLLFLSSTYKIILWSLFRLFISFVLSAVSGTLLGLMAGNFNILDELLKPLVSALRSLPIASIIIIIMILFGRNNSLYIITFLMIFPLVYEASKSGVQNIDQALKDNIALETHSTWILLFRVQLPLSLPFIRTSLFQSIGLGFKVIVMAEFITQAKIGIGRELFDGSISIQYDLVFAWTILLIILVIIFESILRKIKTVYEN</sequence>
<feature type="transmembrane region" description="Helical" evidence="7">
    <location>
        <begin position="92"/>
        <end position="112"/>
    </location>
</feature>
<evidence type="ECO:0000256" key="3">
    <source>
        <dbReference type="ARBA" id="ARBA00022475"/>
    </source>
</evidence>
<comment type="subcellular location">
    <subcellularLocation>
        <location evidence="1 7">Cell membrane</location>
        <topology evidence="1 7">Multi-pass membrane protein</topology>
    </subcellularLocation>
</comment>
<name>A0A7L6N6G2_9MOLU</name>
<dbReference type="GO" id="GO:0005886">
    <property type="term" value="C:plasma membrane"/>
    <property type="evidence" value="ECO:0007669"/>
    <property type="project" value="UniProtKB-SubCell"/>
</dbReference>
<dbReference type="Gene3D" id="1.10.3720.10">
    <property type="entry name" value="MetI-like"/>
    <property type="match status" value="1"/>
</dbReference>
<dbReference type="KEGG" id="tbk:HF295_08205"/>
<evidence type="ECO:0000256" key="2">
    <source>
        <dbReference type="ARBA" id="ARBA00022448"/>
    </source>
</evidence>
<evidence type="ECO:0000256" key="4">
    <source>
        <dbReference type="ARBA" id="ARBA00022692"/>
    </source>
</evidence>
<feature type="transmembrane region" description="Helical" evidence="7">
    <location>
        <begin position="216"/>
        <end position="234"/>
    </location>
</feature>
<accession>A0A7L6N6G2</accession>
<dbReference type="SUPFAM" id="SSF161098">
    <property type="entry name" value="MetI-like"/>
    <property type="match status" value="1"/>
</dbReference>
<keyword evidence="2 7" id="KW-0813">Transport</keyword>
<dbReference type="Proteomes" id="UP000512167">
    <property type="component" value="Chromosome"/>
</dbReference>
<dbReference type="CDD" id="cd06261">
    <property type="entry name" value="TM_PBP2"/>
    <property type="match status" value="1"/>
</dbReference>
<proteinExistence type="inferred from homology"/>
<dbReference type="PROSITE" id="PS50928">
    <property type="entry name" value="ABC_TM1"/>
    <property type="match status" value="1"/>
</dbReference>
<evidence type="ECO:0000259" key="8">
    <source>
        <dbReference type="PROSITE" id="PS50928"/>
    </source>
</evidence>